<accession>A0A1Q9C904</accession>
<feature type="compositionally biased region" description="Basic and acidic residues" evidence="1">
    <location>
        <begin position="174"/>
        <end position="188"/>
    </location>
</feature>
<feature type="compositionally biased region" description="Basic and acidic residues" evidence="1">
    <location>
        <begin position="120"/>
        <end position="132"/>
    </location>
</feature>
<gene>
    <name evidence="2" type="ORF">AK812_SmicGene40316</name>
</gene>
<evidence type="ECO:0000256" key="1">
    <source>
        <dbReference type="SAM" id="MobiDB-lite"/>
    </source>
</evidence>
<dbReference type="EMBL" id="LSRX01001489">
    <property type="protein sequence ID" value="OLP79398.1"/>
    <property type="molecule type" value="Genomic_DNA"/>
</dbReference>
<feature type="compositionally biased region" description="Basic and acidic residues" evidence="1">
    <location>
        <begin position="7"/>
        <end position="30"/>
    </location>
</feature>
<protein>
    <submittedName>
        <fullName evidence="2">Uncharacterized protein</fullName>
    </submittedName>
</protein>
<feature type="region of interest" description="Disordered" evidence="1">
    <location>
        <begin position="1"/>
        <end position="211"/>
    </location>
</feature>
<dbReference type="Proteomes" id="UP000186817">
    <property type="component" value="Unassembled WGS sequence"/>
</dbReference>
<reference evidence="2 3" key="1">
    <citation type="submission" date="2016-02" db="EMBL/GenBank/DDBJ databases">
        <title>Genome analysis of coral dinoflagellate symbionts highlights evolutionary adaptations to a symbiotic lifestyle.</title>
        <authorList>
            <person name="Aranda M."/>
            <person name="Li Y."/>
            <person name="Liew Y.J."/>
            <person name="Baumgarten S."/>
            <person name="Simakov O."/>
            <person name="Wilson M."/>
            <person name="Piel J."/>
            <person name="Ashoor H."/>
            <person name="Bougouffa S."/>
            <person name="Bajic V.B."/>
            <person name="Ryu T."/>
            <person name="Ravasi T."/>
            <person name="Bayer T."/>
            <person name="Micklem G."/>
            <person name="Kim H."/>
            <person name="Bhak J."/>
            <person name="Lajeunesse T.C."/>
            <person name="Voolstra C.R."/>
        </authorList>
    </citation>
    <scope>NUCLEOTIDE SEQUENCE [LARGE SCALE GENOMIC DNA]</scope>
    <source>
        <strain evidence="2 3">CCMP2467</strain>
    </source>
</reference>
<comment type="caution">
    <text evidence="2">The sequence shown here is derived from an EMBL/GenBank/DDBJ whole genome shotgun (WGS) entry which is preliminary data.</text>
</comment>
<evidence type="ECO:0000313" key="3">
    <source>
        <dbReference type="Proteomes" id="UP000186817"/>
    </source>
</evidence>
<dbReference type="OrthoDB" id="10384199at2759"/>
<keyword evidence="3" id="KW-1185">Reference proteome</keyword>
<organism evidence="2 3">
    <name type="scientific">Symbiodinium microadriaticum</name>
    <name type="common">Dinoflagellate</name>
    <name type="synonym">Zooxanthella microadriatica</name>
    <dbReference type="NCBI Taxonomy" id="2951"/>
    <lineage>
        <taxon>Eukaryota</taxon>
        <taxon>Sar</taxon>
        <taxon>Alveolata</taxon>
        <taxon>Dinophyceae</taxon>
        <taxon>Suessiales</taxon>
        <taxon>Symbiodiniaceae</taxon>
        <taxon>Symbiodinium</taxon>
    </lineage>
</organism>
<sequence length="280" mass="31438">MDGGPSEDARNELRRRLQLERLHLRPRLVEGPENPTSAPCTPPRRVSRRLRGKSPDPRQLRSRSLSPQQQIQPEASRGHADPQTPPRRLTRRLRGKSPDPRRLPSRSRTPPALAVATHVGRTEAAEEKELLTPRRPSHRRAMPDLQAKLSEDLTPPRPRRLRGRNHVAGGIHTPEVRPRATPERDPPRLRRLRGKSPDPRRLTAQQGADLGVRRDPVYPGVLRRILCVPASSKPGPVPVARTLSIRLEDQAWSVGTDDLDEASKALLELRRSLAAKKVSS</sequence>
<evidence type="ECO:0000313" key="2">
    <source>
        <dbReference type="EMBL" id="OLP79398.1"/>
    </source>
</evidence>
<feature type="compositionally biased region" description="Low complexity" evidence="1">
    <location>
        <begin position="62"/>
        <end position="73"/>
    </location>
</feature>
<proteinExistence type="predicted"/>
<name>A0A1Q9C904_SYMMI</name>
<dbReference type="AlphaFoldDB" id="A0A1Q9C904"/>